<dbReference type="InterPro" id="IPR043502">
    <property type="entry name" value="DNA/RNA_pol_sf"/>
</dbReference>
<dbReference type="Proteomes" id="UP000886998">
    <property type="component" value="Unassembled WGS sequence"/>
</dbReference>
<dbReference type="SUPFAM" id="SSF56672">
    <property type="entry name" value="DNA/RNA polymerases"/>
    <property type="match status" value="1"/>
</dbReference>
<protein>
    <recommendedName>
        <fullName evidence="1">Reverse transcriptase/retrotransposon-derived protein RNase H-like domain-containing protein</fullName>
    </recommendedName>
</protein>
<sequence>MYFSGIREAQNLTWTSEIDTAFSKCKEALSEVTVLSHSAPNVPLGLFTDASAHRVGEALMQLVDALHNLYRSQAYHLRIRSALCEKLPPVQLNQLSFIEQFTTDIQRISGTDNAITDDFSFIVYITTPPVDLKANEAQKGDTELLDLQTGDNSLKLEKIEVPGSDVTLLCEDPDLLFPLLNDAVFNALHGLSYAG</sequence>
<dbReference type="AlphaFoldDB" id="A0A8X6X3S7"/>
<reference evidence="2" key="1">
    <citation type="submission" date="2020-08" db="EMBL/GenBank/DDBJ databases">
        <title>Multicomponent nature underlies the extraordinary mechanical properties of spider dragline silk.</title>
        <authorList>
            <person name="Kono N."/>
            <person name="Nakamura H."/>
            <person name="Mori M."/>
            <person name="Yoshida Y."/>
            <person name="Ohtoshi R."/>
            <person name="Malay A.D."/>
            <person name="Moran D.A.P."/>
            <person name="Tomita M."/>
            <person name="Numata K."/>
            <person name="Arakawa K."/>
        </authorList>
    </citation>
    <scope>NUCLEOTIDE SEQUENCE</scope>
</reference>
<dbReference type="Pfam" id="PF17919">
    <property type="entry name" value="RT_RNaseH_2"/>
    <property type="match status" value="1"/>
</dbReference>
<dbReference type="EMBL" id="BMAV01005408">
    <property type="protein sequence ID" value="GFY46448.1"/>
    <property type="molecule type" value="Genomic_DNA"/>
</dbReference>
<name>A0A8X6X3S7_9ARAC</name>
<proteinExistence type="predicted"/>
<dbReference type="GO" id="GO:0071897">
    <property type="term" value="P:DNA biosynthetic process"/>
    <property type="evidence" value="ECO:0007669"/>
    <property type="project" value="UniProtKB-ARBA"/>
</dbReference>
<organism evidence="2 3">
    <name type="scientific">Trichonephila inaurata madagascariensis</name>
    <dbReference type="NCBI Taxonomy" id="2747483"/>
    <lineage>
        <taxon>Eukaryota</taxon>
        <taxon>Metazoa</taxon>
        <taxon>Ecdysozoa</taxon>
        <taxon>Arthropoda</taxon>
        <taxon>Chelicerata</taxon>
        <taxon>Arachnida</taxon>
        <taxon>Araneae</taxon>
        <taxon>Araneomorphae</taxon>
        <taxon>Entelegynae</taxon>
        <taxon>Araneoidea</taxon>
        <taxon>Nephilidae</taxon>
        <taxon>Trichonephila</taxon>
        <taxon>Trichonephila inaurata</taxon>
    </lineage>
</organism>
<evidence type="ECO:0000313" key="2">
    <source>
        <dbReference type="EMBL" id="GFY46448.1"/>
    </source>
</evidence>
<gene>
    <name evidence="2" type="primary">g.3477</name>
    <name evidence="2" type="ORF">TNIN_133191</name>
</gene>
<evidence type="ECO:0000259" key="1">
    <source>
        <dbReference type="Pfam" id="PF17919"/>
    </source>
</evidence>
<evidence type="ECO:0000313" key="3">
    <source>
        <dbReference type="Proteomes" id="UP000886998"/>
    </source>
</evidence>
<dbReference type="InterPro" id="IPR041577">
    <property type="entry name" value="RT_RNaseH_2"/>
</dbReference>
<dbReference type="OrthoDB" id="422540at2759"/>
<keyword evidence="3" id="KW-1185">Reference proteome</keyword>
<feature type="domain" description="Reverse transcriptase/retrotransposon-derived protein RNase H-like" evidence="1">
    <location>
        <begin position="14"/>
        <end position="64"/>
    </location>
</feature>
<comment type="caution">
    <text evidence="2">The sequence shown here is derived from an EMBL/GenBank/DDBJ whole genome shotgun (WGS) entry which is preliminary data.</text>
</comment>
<accession>A0A8X6X3S7</accession>